<keyword evidence="4" id="KW-0238">DNA-binding</keyword>
<evidence type="ECO:0000259" key="9">
    <source>
        <dbReference type="PROSITE" id="PS51194"/>
    </source>
</evidence>
<accession>A0A5C5WN72</accession>
<dbReference type="SUPFAM" id="SSF52540">
    <property type="entry name" value="P-loop containing nucleoside triphosphate hydrolases"/>
    <property type="match status" value="1"/>
</dbReference>
<dbReference type="InterPro" id="IPR001650">
    <property type="entry name" value="Helicase_C-like"/>
</dbReference>
<keyword evidence="10" id="KW-0347">Helicase</keyword>
<dbReference type="GO" id="GO:0000724">
    <property type="term" value="P:double-strand break repair via homologous recombination"/>
    <property type="evidence" value="ECO:0007669"/>
    <property type="project" value="TreeGrafter"/>
</dbReference>
<keyword evidence="10" id="KW-0378">Hydrolase</keyword>
<sequence length="864" mass="97173">MTDFQSIQTALRELPKTDRLQAALADRSCEQLRRAVLALSTNKDSVGEGDLAGLVRQVLRRGTLLGDDEYLLTVPSSPPWPNENLWRESRVEVAASDYQSFRLRASKAWAADWLADSESFSPFEATLREEYRRKGWPTSPHLPLDTALEHGLGLPFKGYQGPGQRLAIRSAFFLKPGGTLVVNLPTGTGKSLVAWAPALLSAPRELTVMITPTIALAIDQERQLRENYPHVPGGLPDEMAWHSGLSDGARKAIRQRLRDNTQRILITSPESFVGSLSRVLYKTAESGLLKYFVVDEAHLVAQWGNDFRPEFQAMSGLRRELIKRCPSGRAFRTLLLSATLTQESFDVLETLFSDGQFDSVNAVALRPEPEYWQSASATKAERDRKVTELVRVAPRPFLLYVTTKRDADSWHQKIRALGIKRSGCVHGGTSNEERECVIDRWRAGDIDCVVATSAFGLGMDKSDVRTVIHACIPESIDRYYQEVGRAGRDGCASVSILLPCEDADKATAKSISQDRIISLEKGRERWDDLLKAGNFLTEKQIWRVNLNTRPTHIHQDSDANVAWNLRTLVLLNRAGIIRLESEEPPDTQRIDGESDNEFEARRQKATDEYFATAYLTILNDGHLNEEVWETIVQPERSRMYAASRESFDRMNHLLEGNREIGELLRDTYTVRTANGGPRPEHCCSGCPSCRASGMETSHRFSHPEPDLVECIEHGDVAALQSLFCIQAPVAFVSITNYDSERERVKLCLGIICQLVGRGVDEIALPVAWQKKREWKSIHDSSPRRLVVGSCLSSYDPRKNDLRLPRATFLFDTPTPVIPRDLINMERPFHIILAPEDAVDSATGRKFFSTRPNIRDYELVQRLGQ</sequence>
<name>A0A5C5WN72_9BACT</name>
<dbReference type="Pfam" id="PF00271">
    <property type="entry name" value="Helicase_C"/>
    <property type="match status" value="1"/>
</dbReference>
<keyword evidence="3" id="KW-0067">ATP-binding</keyword>
<reference evidence="10 11" key="1">
    <citation type="submission" date="2019-02" db="EMBL/GenBank/DDBJ databases">
        <title>Deep-cultivation of Planctomycetes and their phenomic and genomic characterization uncovers novel biology.</title>
        <authorList>
            <person name="Wiegand S."/>
            <person name="Jogler M."/>
            <person name="Boedeker C."/>
            <person name="Pinto D."/>
            <person name="Vollmers J."/>
            <person name="Rivas-Marin E."/>
            <person name="Kohn T."/>
            <person name="Peeters S.H."/>
            <person name="Heuer A."/>
            <person name="Rast P."/>
            <person name="Oberbeckmann S."/>
            <person name="Bunk B."/>
            <person name="Jeske O."/>
            <person name="Meyerdierks A."/>
            <person name="Storesund J.E."/>
            <person name="Kallscheuer N."/>
            <person name="Luecker S."/>
            <person name="Lage O.M."/>
            <person name="Pohl T."/>
            <person name="Merkel B.J."/>
            <person name="Hornburger P."/>
            <person name="Mueller R.-W."/>
            <person name="Bruemmer F."/>
            <person name="Labrenz M."/>
            <person name="Spormann A.M."/>
            <person name="Op Den Camp H."/>
            <person name="Overmann J."/>
            <person name="Amann R."/>
            <person name="Jetten M.S.M."/>
            <person name="Mascher T."/>
            <person name="Medema M.H."/>
            <person name="Devos D.P."/>
            <person name="Kaster A.-K."/>
            <person name="Ovreas L."/>
            <person name="Rohde M."/>
            <person name="Galperin M.Y."/>
            <person name="Jogler C."/>
        </authorList>
    </citation>
    <scope>NUCLEOTIDE SEQUENCE [LARGE SCALE GENOMIC DNA]</scope>
    <source>
        <strain evidence="10 11">CA85</strain>
    </source>
</reference>
<dbReference type="SMART" id="SM00487">
    <property type="entry name" value="DEXDc"/>
    <property type="match status" value="1"/>
</dbReference>
<dbReference type="GO" id="GO:0009378">
    <property type="term" value="F:four-way junction helicase activity"/>
    <property type="evidence" value="ECO:0007669"/>
    <property type="project" value="TreeGrafter"/>
</dbReference>
<dbReference type="RefSeq" id="WP_146393982.1">
    <property type="nucleotide sequence ID" value="NZ_SJPK01000030.1"/>
</dbReference>
<evidence type="ECO:0000256" key="6">
    <source>
        <dbReference type="ARBA" id="ARBA00034617"/>
    </source>
</evidence>
<comment type="caution">
    <text evidence="10">The sequence shown here is derived from an EMBL/GenBank/DDBJ whole genome shotgun (WGS) entry which is preliminary data.</text>
</comment>
<dbReference type="PANTHER" id="PTHR13710:SF105">
    <property type="entry name" value="ATP-DEPENDENT DNA HELICASE Q1"/>
    <property type="match status" value="1"/>
</dbReference>
<proteinExistence type="inferred from homology"/>
<dbReference type="GO" id="GO:0043138">
    <property type="term" value="F:3'-5' DNA helicase activity"/>
    <property type="evidence" value="ECO:0007669"/>
    <property type="project" value="UniProtKB-EC"/>
</dbReference>
<dbReference type="GO" id="GO:0005524">
    <property type="term" value="F:ATP binding"/>
    <property type="evidence" value="ECO:0007669"/>
    <property type="project" value="UniProtKB-KW"/>
</dbReference>
<dbReference type="PROSITE" id="PS51192">
    <property type="entry name" value="HELICASE_ATP_BIND_1"/>
    <property type="match status" value="1"/>
</dbReference>
<evidence type="ECO:0000256" key="1">
    <source>
        <dbReference type="ARBA" id="ARBA00005446"/>
    </source>
</evidence>
<dbReference type="GO" id="GO:0005694">
    <property type="term" value="C:chromosome"/>
    <property type="evidence" value="ECO:0007669"/>
    <property type="project" value="TreeGrafter"/>
</dbReference>
<dbReference type="Gene3D" id="3.40.50.300">
    <property type="entry name" value="P-loop containing nucleotide triphosphate hydrolases"/>
    <property type="match status" value="2"/>
</dbReference>
<evidence type="ECO:0000256" key="5">
    <source>
        <dbReference type="ARBA" id="ARBA00023235"/>
    </source>
</evidence>
<dbReference type="GO" id="GO:0016787">
    <property type="term" value="F:hydrolase activity"/>
    <property type="evidence" value="ECO:0007669"/>
    <property type="project" value="UniProtKB-KW"/>
</dbReference>
<evidence type="ECO:0000313" key="11">
    <source>
        <dbReference type="Proteomes" id="UP000318053"/>
    </source>
</evidence>
<dbReference type="GO" id="GO:0003677">
    <property type="term" value="F:DNA binding"/>
    <property type="evidence" value="ECO:0007669"/>
    <property type="project" value="UniProtKB-KW"/>
</dbReference>
<feature type="domain" description="Helicase C-terminal" evidence="9">
    <location>
        <begin position="385"/>
        <end position="530"/>
    </location>
</feature>
<dbReference type="AlphaFoldDB" id="A0A5C5WN72"/>
<evidence type="ECO:0000256" key="7">
    <source>
        <dbReference type="ARBA" id="ARBA00034808"/>
    </source>
</evidence>
<dbReference type="PROSITE" id="PS51194">
    <property type="entry name" value="HELICASE_CTER"/>
    <property type="match status" value="1"/>
</dbReference>
<dbReference type="GO" id="GO:0005737">
    <property type="term" value="C:cytoplasm"/>
    <property type="evidence" value="ECO:0007669"/>
    <property type="project" value="TreeGrafter"/>
</dbReference>
<dbReference type="InterPro" id="IPR014001">
    <property type="entry name" value="Helicase_ATP-bd"/>
</dbReference>
<protein>
    <recommendedName>
        <fullName evidence="7">DNA 3'-5' helicase</fullName>
        <ecNumber evidence="7">5.6.2.4</ecNumber>
    </recommendedName>
</protein>
<evidence type="ECO:0000256" key="4">
    <source>
        <dbReference type="ARBA" id="ARBA00023125"/>
    </source>
</evidence>
<dbReference type="EMBL" id="SJPK01000030">
    <property type="protein sequence ID" value="TWT52264.1"/>
    <property type="molecule type" value="Genomic_DNA"/>
</dbReference>
<organism evidence="10 11">
    <name type="scientific">Allorhodopirellula solitaria</name>
    <dbReference type="NCBI Taxonomy" id="2527987"/>
    <lineage>
        <taxon>Bacteria</taxon>
        <taxon>Pseudomonadati</taxon>
        <taxon>Planctomycetota</taxon>
        <taxon>Planctomycetia</taxon>
        <taxon>Pirellulales</taxon>
        <taxon>Pirellulaceae</taxon>
        <taxon>Allorhodopirellula</taxon>
    </lineage>
</organism>
<keyword evidence="11" id="KW-1185">Reference proteome</keyword>
<evidence type="ECO:0000256" key="3">
    <source>
        <dbReference type="ARBA" id="ARBA00022840"/>
    </source>
</evidence>
<keyword evidence="5" id="KW-0413">Isomerase</keyword>
<dbReference type="InterPro" id="IPR011545">
    <property type="entry name" value="DEAD/DEAH_box_helicase_dom"/>
</dbReference>
<dbReference type="PANTHER" id="PTHR13710">
    <property type="entry name" value="DNA HELICASE RECQ FAMILY MEMBER"/>
    <property type="match status" value="1"/>
</dbReference>
<dbReference type="SMART" id="SM00490">
    <property type="entry name" value="HELICc"/>
    <property type="match status" value="1"/>
</dbReference>
<comment type="similarity">
    <text evidence="1">Belongs to the helicase family. RecQ subfamily.</text>
</comment>
<evidence type="ECO:0000256" key="2">
    <source>
        <dbReference type="ARBA" id="ARBA00022741"/>
    </source>
</evidence>
<evidence type="ECO:0000313" key="10">
    <source>
        <dbReference type="EMBL" id="TWT52264.1"/>
    </source>
</evidence>
<dbReference type="InterPro" id="IPR027417">
    <property type="entry name" value="P-loop_NTPase"/>
</dbReference>
<feature type="domain" description="Helicase ATP-binding" evidence="8">
    <location>
        <begin position="171"/>
        <end position="358"/>
    </location>
</feature>
<dbReference type="Pfam" id="PF00270">
    <property type="entry name" value="DEAD"/>
    <property type="match status" value="1"/>
</dbReference>
<evidence type="ECO:0000259" key="8">
    <source>
        <dbReference type="PROSITE" id="PS51192"/>
    </source>
</evidence>
<gene>
    <name evidence="10" type="primary">recQ_5</name>
    <name evidence="10" type="ORF">CA85_50440</name>
</gene>
<dbReference type="OrthoDB" id="9763310at2"/>
<dbReference type="Proteomes" id="UP000318053">
    <property type="component" value="Unassembled WGS sequence"/>
</dbReference>
<dbReference type="EC" id="5.6.2.4" evidence="7"/>
<keyword evidence="2" id="KW-0547">Nucleotide-binding</keyword>
<dbReference type="NCBIfam" id="NF041063">
    <property type="entry name" value="DpdF"/>
    <property type="match status" value="1"/>
</dbReference>
<comment type="catalytic activity">
    <reaction evidence="6">
        <text>Couples ATP hydrolysis with the unwinding of duplex DNA by translocating in the 3'-5' direction.</text>
        <dbReference type="EC" id="5.6.2.4"/>
    </reaction>
</comment>